<dbReference type="Proteomes" id="UP000727056">
    <property type="component" value="Unassembled WGS sequence"/>
</dbReference>
<proteinExistence type="predicted"/>
<keyword evidence="1" id="KW-1133">Transmembrane helix</keyword>
<feature type="transmembrane region" description="Helical" evidence="1">
    <location>
        <begin position="47"/>
        <end position="66"/>
    </location>
</feature>
<evidence type="ECO:0000313" key="2">
    <source>
        <dbReference type="EMBL" id="NJQ15380.1"/>
    </source>
</evidence>
<evidence type="ECO:0000256" key="1">
    <source>
        <dbReference type="SAM" id="Phobius"/>
    </source>
</evidence>
<gene>
    <name evidence="2" type="ORF">HCN52_10570</name>
</gene>
<protein>
    <submittedName>
        <fullName evidence="2">Uncharacterized protein</fullName>
    </submittedName>
</protein>
<name>A0ABX1CBW4_9ACTN</name>
<evidence type="ECO:0000313" key="3">
    <source>
        <dbReference type="Proteomes" id="UP000727056"/>
    </source>
</evidence>
<dbReference type="RefSeq" id="WP_168088152.1">
    <property type="nucleotide sequence ID" value="NZ_BHZH01000059.1"/>
</dbReference>
<accession>A0ABX1CBW4</accession>
<dbReference type="EMBL" id="JAAVJC010000068">
    <property type="protein sequence ID" value="NJQ15380.1"/>
    <property type="molecule type" value="Genomic_DNA"/>
</dbReference>
<keyword evidence="3" id="KW-1185">Reference proteome</keyword>
<reference evidence="2 3" key="1">
    <citation type="submission" date="2020-03" db="EMBL/GenBank/DDBJ databases">
        <title>Draft genome of Streptomyces sp. ventii, isolated from the Axial Seamount in the Pacific Ocean, and resequencing of the two type strains Streptomyces lonarensis strain NCL 716 and Streptomyces bohaiensis strain 11A07.</title>
        <authorList>
            <person name="Loughran R.M."/>
            <person name="Pfannmuller K.M."/>
            <person name="Wasson B.J."/>
            <person name="Deadmond M.C."/>
            <person name="Paddock B.E."/>
            <person name="Koyack M.J."/>
            <person name="Gallegos D.A."/>
            <person name="Mitchell E.A."/>
            <person name="Ushijima B."/>
            <person name="Saw J.H."/>
            <person name="Mcphail K.L."/>
            <person name="Videau P."/>
        </authorList>
    </citation>
    <scope>NUCLEOTIDE SEQUENCE [LARGE SCALE GENOMIC DNA]</scope>
    <source>
        <strain evidence="2 3">11A07</strain>
    </source>
</reference>
<keyword evidence="1" id="KW-0812">Transmembrane</keyword>
<comment type="caution">
    <text evidence="2">The sequence shown here is derived from an EMBL/GenBank/DDBJ whole genome shotgun (WGS) entry which is preliminary data.</text>
</comment>
<sequence length="83" mass="8711">MSPERNDRRTHFEPARLLLGLSLLVIAAGFAARTAGAIDIQLRYLAGAVPAALVLTAVVSVITYALRRGRGRDSAGAGGRPAR</sequence>
<keyword evidence="1" id="KW-0472">Membrane</keyword>
<organism evidence="2 3">
    <name type="scientific">Streptomyces bohaiensis</name>
    <dbReference type="NCBI Taxonomy" id="1431344"/>
    <lineage>
        <taxon>Bacteria</taxon>
        <taxon>Bacillati</taxon>
        <taxon>Actinomycetota</taxon>
        <taxon>Actinomycetes</taxon>
        <taxon>Kitasatosporales</taxon>
        <taxon>Streptomycetaceae</taxon>
        <taxon>Streptomyces</taxon>
    </lineage>
</organism>